<dbReference type="EMBL" id="JBEDNQ010000004">
    <property type="protein sequence ID" value="MEQ3551254.1"/>
    <property type="molecule type" value="Genomic_DNA"/>
</dbReference>
<reference evidence="2 3" key="1">
    <citation type="submission" date="2024-03" db="EMBL/GenBank/DDBJ databases">
        <title>Draft genome sequence of Pseudonocardia nematodicida JCM 31783.</title>
        <authorList>
            <person name="Butdee W."/>
            <person name="Duangmal K."/>
        </authorList>
    </citation>
    <scope>NUCLEOTIDE SEQUENCE [LARGE SCALE GENOMIC DNA]</scope>
    <source>
        <strain evidence="2 3">JCM 31783</strain>
    </source>
</reference>
<dbReference type="Gene3D" id="3.40.50.1820">
    <property type="entry name" value="alpha/beta hydrolase"/>
    <property type="match status" value="1"/>
</dbReference>
<keyword evidence="2" id="KW-0378">Hydrolase</keyword>
<evidence type="ECO:0000259" key="1">
    <source>
        <dbReference type="Pfam" id="PF12697"/>
    </source>
</evidence>
<proteinExistence type="predicted"/>
<dbReference type="SUPFAM" id="SSF53474">
    <property type="entry name" value="alpha/beta-Hydrolases"/>
    <property type="match status" value="1"/>
</dbReference>
<dbReference type="PANTHER" id="PTHR10992:SF1086">
    <property type="entry name" value="AB HYDROLASE-1 DOMAIN-CONTAINING PROTEIN"/>
    <property type="match status" value="1"/>
</dbReference>
<dbReference type="PANTHER" id="PTHR10992">
    <property type="entry name" value="METHYLESTERASE FAMILY MEMBER"/>
    <property type="match status" value="1"/>
</dbReference>
<sequence>MNRSEPSGRPFVLVHGMFHGGWCWTFVAERLRALGHRVTTPTQTGLGERAHLMSGDITLGTFVTDVESHVVAEDLTDVVLVGHSFGGAAVTGVVDRIPDRIAHVVYLDALVPESGRSVFDTMDPAIVAGRRAKAVDHGSGPVWEPFDVTAFGIPADHPRAGWVRRRLTPHPVATYETAIELANPVGNGLPATYVCTTEPLYTPLAPSRAWVREHRPQWRWVELATGHDSMILEPELVATTLHAVAS</sequence>
<keyword evidence="3" id="KW-1185">Reference proteome</keyword>
<name>A0ABV1KBJ6_9PSEU</name>
<dbReference type="GO" id="GO:0016787">
    <property type="term" value="F:hydrolase activity"/>
    <property type="evidence" value="ECO:0007669"/>
    <property type="project" value="UniProtKB-KW"/>
</dbReference>
<dbReference type="InterPro" id="IPR045889">
    <property type="entry name" value="MES/HNL"/>
</dbReference>
<dbReference type="InterPro" id="IPR000073">
    <property type="entry name" value="AB_hydrolase_1"/>
</dbReference>
<gene>
    <name evidence="2" type="ORF">WIS52_12300</name>
</gene>
<dbReference type="Proteomes" id="UP001494902">
    <property type="component" value="Unassembled WGS sequence"/>
</dbReference>
<dbReference type="RefSeq" id="WP_349298319.1">
    <property type="nucleotide sequence ID" value="NZ_JBEDNQ010000004.1"/>
</dbReference>
<organism evidence="2 3">
    <name type="scientific">Pseudonocardia nematodicida</name>
    <dbReference type="NCBI Taxonomy" id="1206997"/>
    <lineage>
        <taxon>Bacteria</taxon>
        <taxon>Bacillati</taxon>
        <taxon>Actinomycetota</taxon>
        <taxon>Actinomycetes</taxon>
        <taxon>Pseudonocardiales</taxon>
        <taxon>Pseudonocardiaceae</taxon>
        <taxon>Pseudonocardia</taxon>
    </lineage>
</organism>
<feature type="domain" description="AB hydrolase-1" evidence="1">
    <location>
        <begin position="11"/>
        <end position="238"/>
    </location>
</feature>
<evidence type="ECO:0000313" key="3">
    <source>
        <dbReference type="Proteomes" id="UP001494902"/>
    </source>
</evidence>
<protein>
    <submittedName>
        <fullName evidence="2">Alpha/beta fold hydrolase</fullName>
    </submittedName>
</protein>
<evidence type="ECO:0000313" key="2">
    <source>
        <dbReference type="EMBL" id="MEQ3551254.1"/>
    </source>
</evidence>
<comment type="caution">
    <text evidence="2">The sequence shown here is derived from an EMBL/GenBank/DDBJ whole genome shotgun (WGS) entry which is preliminary data.</text>
</comment>
<dbReference type="Pfam" id="PF12697">
    <property type="entry name" value="Abhydrolase_6"/>
    <property type="match status" value="1"/>
</dbReference>
<dbReference type="InterPro" id="IPR029058">
    <property type="entry name" value="AB_hydrolase_fold"/>
</dbReference>
<accession>A0ABV1KBJ6</accession>